<dbReference type="OrthoDB" id="2737810at2"/>
<accession>A0A0Q3WZ39</accession>
<gene>
    <name evidence="1" type="ORF">AN964_17580</name>
</gene>
<dbReference type="STRING" id="157838.AN964_17580"/>
<comment type="caution">
    <text evidence="1">The sequence shown here is derived from an EMBL/GenBank/DDBJ whole genome shotgun (WGS) entry which is preliminary data.</text>
</comment>
<proteinExistence type="predicted"/>
<dbReference type="AlphaFoldDB" id="A0A0Q3WZ39"/>
<organism evidence="1 2">
    <name type="scientific">Heyndrickxia shackletonii</name>
    <dbReference type="NCBI Taxonomy" id="157838"/>
    <lineage>
        <taxon>Bacteria</taxon>
        <taxon>Bacillati</taxon>
        <taxon>Bacillota</taxon>
        <taxon>Bacilli</taxon>
        <taxon>Bacillales</taxon>
        <taxon>Bacillaceae</taxon>
        <taxon>Heyndrickxia</taxon>
    </lineage>
</organism>
<reference evidence="1 2" key="1">
    <citation type="submission" date="2015-09" db="EMBL/GenBank/DDBJ databases">
        <title>Genome sequencing project for genomic taxonomy and phylogenomics of Bacillus-like bacteria.</title>
        <authorList>
            <person name="Liu B."/>
            <person name="Wang J."/>
            <person name="Zhu Y."/>
            <person name="Liu G."/>
            <person name="Chen Q."/>
            <person name="Chen Z."/>
            <person name="Lan J."/>
            <person name="Che J."/>
            <person name="Ge C."/>
            <person name="Shi H."/>
            <person name="Pan Z."/>
            <person name="Liu X."/>
        </authorList>
    </citation>
    <scope>NUCLEOTIDE SEQUENCE [LARGE SCALE GENOMIC DNA]</scope>
    <source>
        <strain evidence="1 2">LMG 18435</strain>
    </source>
</reference>
<dbReference type="EMBL" id="LJJC01000004">
    <property type="protein sequence ID" value="KQL55141.1"/>
    <property type="molecule type" value="Genomic_DNA"/>
</dbReference>
<evidence type="ECO:0000313" key="2">
    <source>
        <dbReference type="Proteomes" id="UP000051888"/>
    </source>
</evidence>
<sequence length="69" mass="8065">MTVNHAGVLSKDYFIAYLKLIMNARVCSLEMAKDITLELFFHSNLKEYGEETSKRFLEAYNELMTVMDH</sequence>
<dbReference type="PATRIC" id="fig|157838.3.peg.3897"/>
<dbReference type="RefSeq" id="WP_055740936.1">
    <property type="nucleotide sequence ID" value="NZ_JAAIWL010000005.1"/>
</dbReference>
<evidence type="ECO:0000313" key="1">
    <source>
        <dbReference type="EMBL" id="KQL55141.1"/>
    </source>
</evidence>
<dbReference type="Proteomes" id="UP000051888">
    <property type="component" value="Unassembled WGS sequence"/>
</dbReference>
<protein>
    <submittedName>
        <fullName evidence="1">Uncharacterized protein</fullName>
    </submittedName>
</protein>
<keyword evidence="2" id="KW-1185">Reference proteome</keyword>
<name>A0A0Q3WZ39_9BACI</name>